<reference evidence="2 3" key="1">
    <citation type="journal article" date="2015" name="Genome Biol. Evol.">
        <title>Phylogenomic analyses indicate that early fungi evolved digesting cell walls of algal ancestors of land plants.</title>
        <authorList>
            <person name="Chang Y."/>
            <person name="Wang S."/>
            <person name="Sekimoto S."/>
            <person name="Aerts A.L."/>
            <person name="Choi C."/>
            <person name="Clum A."/>
            <person name="LaButti K.M."/>
            <person name="Lindquist E.A."/>
            <person name="Yee Ngan C."/>
            <person name="Ohm R.A."/>
            <person name="Salamov A.A."/>
            <person name="Grigoriev I.V."/>
            <person name="Spatafora J.W."/>
            <person name="Berbee M.L."/>
        </authorList>
    </citation>
    <scope>NUCLEOTIDE SEQUENCE [LARGE SCALE GENOMIC DNA]</scope>
    <source>
        <strain evidence="2 3">JEL478</strain>
    </source>
</reference>
<evidence type="ECO:0000313" key="3">
    <source>
        <dbReference type="Proteomes" id="UP000070544"/>
    </source>
</evidence>
<keyword evidence="3" id="KW-1185">Reference proteome</keyword>
<sequence>MRSTGWLDGAKRGKEMDESVVRVVVLHILALDIASRCQAAHHPRGVYRTWDDRQPKLAAVLGIGLISITLSFGGDISRKTANVLRRQIPNKHSEIFEGYPVLRTLYQERLSG</sequence>
<evidence type="ECO:0000313" key="2">
    <source>
        <dbReference type="EMBL" id="KXS10604.1"/>
    </source>
</evidence>
<keyword evidence="1" id="KW-1133">Transmembrane helix</keyword>
<proteinExistence type="predicted"/>
<dbReference type="Proteomes" id="UP000070544">
    <property type="component" value="Unassembled WGS sequence"/>
</dbReference>
<evidence type="ECO:0000256" key="1">
    <source>
        <dbReference type="SAM" id="Phobius"/>
    </source>
</evidence>
<keyword evidence="1" id="KW-0472">Membrane</keyword>
<protein>
    <submittedName>
        <fullName evidence="2">Uncharacterized protein</fullName>
    </submittedName>
</protein>
<name>A0A139A1J4_GONPJ</name>
<keyword evidence="1" id="KW-0812">Transmembrane</keyword>
<organism evidence="2 3">
    <name type="scientific">Gonapodya prolifera (strain JEL478)</name>
    <name type="common">Monoblepharis prolifera</name>
    <dbReference type="NCBI Taxonomy" id="1344416"/>
    <lineage>
        <taxon>Eukaryota</taxon>
        <taxon>Fungi</taxon>
        <taxon>Fungi incertae sedis</taxon>
        <taxon>Chytridiomycota</taxon>
        <taxon>Chytridiomycota incertae sedis</taxon>
        <taxon>Monoblepharidomycetes</taxon>
        <taxon>Monoblepharidales</taxon>
        <taxon>Gonapodyaceae</taxon>
        <taxon>Gonapodya</taxon>
    </lineage>
</organism>
<dbReference type="AlphaFoldDB" id="A0A139A1J4"/>
<dbReference type="EMBL" id="KQ965820">
    <property type="protein sequence ID" value="KXS10604.1"/>
    <property type="molecule type" value="Genomic_DNA"/>
</dbReference>
<gene>
    <name evidence="2" type="ORF">M427DRAFT_476291</name>
</gene>
<accession>A0A139A1J4</accession>
<feature type="transmembrane region" description="Helical" evidence="1">
    <location>
        <begin position="55"/>
        <end position="76"/>
    </location>
</feature>